<dbReference type="AlphaFoldDB" id="Q27909"/>
<organism evidence="1">
    <name type="scientific">Drosophila teissieri</name>
    <name type="common">Fruit fly</name>
    <dbReference type="NCBI Taxonomy" id="7243"/>
    <lineage>
        <taxon>Eukaryota</taxon>
        <taxon>Metazoa</taxon>
        <taxon>Ecdysozoa</taxon>
        <taxon>Arthropoda</taxon>
        <taxon>Hexapoda</taxon>
        <taxon>Insecta</taxon>
        <taxon>Pterygota</taxon>
        <taxon>Neoptera</taxon>
        <taxon>Endopterygota</taxon>
        <taxon>Diptera</taxon>
        <taxon>Brachycera</taxon>
        <taxon>Muscomorpha</taxon>
        <taxon>Ephydroidea</taxon>
        <taxon>Drosophilidae</taxon>
        <taxon>Drosophila</taxon>
        <taxon>Sophophora</taxon>
    </lineage>
</organism>
<dbReference type="PIR" id="S24404">
    <property type="entry name" value="S24404"/>
</dbReference>
<accession>Q27909</accession>
<name>Q27909_DROTE</name>
<reference evidence="1" key="1">
    <citation type="journal article" date="1990" name="J. Mol. Evol.">
        <title>Discrepancy in divergence of the mitochondrial and nuclear genomes of Drosophila teissieri and Drosophila yakuba.</title>
        <authorList>
            <person name="Monnerot M."/>
            <person name="Solignac M."/>
            <person name="Wolstenholme D.R."/>
        </authorList>
    </citation>
    <scope>NUCLEOTIDE SEQUENCE</scope>
</reference>
<dbReference type="EMBL" id="X54011">
    <property type="protein sequence ID" value="CAA37959.1"/>
    <property type="molecule type" value="Genomic_DNA"/>
</dbReference>
<proteinExistence type="predicted"/>
<reference evidence="1" key="2">
    <citation type="submission" date="1992-02" db="EMBL/GenBank/DDBJ databases">
        <authorList>
            <person name="Monnerot M.M."/>
        </authorList>
    </citation>
    <scope>NUCLEOTIDE SEQUENCE</scope>
</reference>
<protein>
    <submittedName>
        <fullName evidence="1">NADH dehydrogenase subunit 2</fullName>
    </submittedName>
</protein>
<keyword evidence="1" id="KW-0496">Mitochondrion</keyword>
<evidence type="ECO:0000313" key="1">
    <source>
        <dbReference type="EMBL" id="CAA37959.1"/>
    </source>
</evidence>
<geneLocation type="mitochondrion" evidence="1"/>
<feature type="non-terminal residue" evidence="1">
    <location>
        <position position="1"/>
    </location>
</feature>
<sequence length="53" mass="5864">ASVDIKLLLSLNSGMKDNKLISKPIQAPNQELDVTVINVPMIMIVVNKIFDEL</sequence>
<gene>
    <name evidence="1" type="primary">ND2</name>
</gene>